<name>A0A428SDJ6_9HYPO</name>
<dbReference type="AlphaFoldDB" id="A0A428SDJ6"/>
<evidence type="ECO:0000313" key="3">
    <source>
        <dbReference type="Proteomes" id="UP000287144"/>
    </source>
</evidence>
<feature type="domain" description="Heterokaryon incompatibility" evidence="1">
    <location>
        <begin position="44"/>
        <end position="228"/>
    </location>
</feature>
<dbReference type="EMBL" id="NKCK01000272">
    <property type="protein sequence ID" value="RSL87851.1"/>
    <property type="molecule type" value="Genomic_DNA"/>
</dbReference>
<gene>
    <name evidence="2" type="ORF">CEP52_015418</name>
</gene>
<reference evidence="2 3" key="1">
    <citation type="submission" date="2017-06" db="EMBL/GenBank/DDBJ databases">
        <title>Comparative genomic analysis of Ambrosia Fusariam Clade fungi.</title>
        <authorList>
            <person name="Stajich J.E."/>
            <person name="Carrillo J."/>
            <person name="Kijimoto T."/>
            <person name="Eskalen A."/>
            <person name="O'Donnell K."/>
            <person name="Kasson M."/>
        </authorList>
    </citation>
    <scope>NUCLEOTIDE SEQUENCE [LARGE SCALE GENOMIC DNA]</scope>
    <source>
        <strain evidence="2 3">NRRL62579</strain>
    </source>
</reference>
<dbReference type="PANTHER" id="PTHR24148">
    <property type="entry name" value="ANKYRIN REPEAT DOMAIN-CONTAINING PROTEIN 39 HOMOLOG-RELATED"/>
    <property type="match status" value="1"/>
</dbReference>
<dbReference type="InterPro" id="IPR010730">
    <property type="entry name" value="HET"/>
</dbReference>
<evidence type="ECO:0000259" key="1">
    <source>
        <dbReference type="Pfam" id="PF06985"/>
    </source>
</evidence>
<dbReference type="InterPro" id="IPR052895">
    <property type="entry name" value="HetReg/Transcr_Mod"/>
</dbReference>
<sequence>MMFLYDPLSRDDSGIRLVRFHETSGSVLDLSLELRHASMSETSYSALSYVWGDVSDTVEISVNGSSLKIGRNLHAGLEQLRENGVRDWLWIDSICIQQSDLDEKNYQVGLMRDIFSNADRVYSWLGPSANKSDMAMDFLSRIGPIAMKFEGLNIQVRDEKVIAYLKNPISYKDSTGDGGDVLEYARFIHDVLHEPDLRGKTHTHRGLAAGIQSLMERDYWHRIWIFQEVALAREVLIVCGTKTMPLDIHEAALKVIHHCHARYRFQGTEMRDFGKGLRGNFSYNLATQTRTWKLCGHEIHLDSLLYHHMAPTDRTFYSATDPRDIVFGLLGVTTDNDLLGIQVDYEASMAEVFTATTRAFIENNGRYRGSYKLDSCVPKEPGVDELPSWVPDWREMGEKWNLGDLINMSMLFDATPGVTVPPVVTRTSTDDSLGILRRHGCQVDIITEVMQPQKEVSGKDCSVIDLGNLDPRVRSICEFMNLGPEIGPGEDYIWRVLLAPHWYRRINASMSEDIATLIRNIMRQSPIDIDILTPEQKAFIQDLRDFWNKPPKVNHISAELEDARRRLQEDEKLFNYDRTLFKTTKDMLGLGYNMVRPGDLVTLLWGVMVPIILRPRDGGGFTYVGDAYVDGIMHGGFLETKPVHKEFEIY</sequence>
<protein>
    <recommendedName>
        <fullName evidence="1">Heterokaryon incompatibility domain-containing protein</fullName>
    </recommendedName>
</protein>
<evidence type="ECO:0000313" key="2">
    <source>
        <dbReference type="EMBL" id="RSL87851.1"/>
    </source>
</evidence>
<dbReference type="Proteomes" id="UP000287144">
    <property type="component" value="Unassembled WGS sequence"/>
</dbReference>
<proteinExistence type="predicted"/>
<keyword evidence="3" id="KW-1185">Reference proteome</keyword>
<dbReference type="PANTHER" id="PTHR24148:SF79">
    <property type="entry name" value="HETEROKARYON INCOMPATIBILITY DOMAIN-CONTAINING PROTEIN"/>
    <property type="match status" value="1"/>
</dbReference>
<organism evidence="2 3">
    <name type="scientific">Fusarium oligoseptatum</name>
    <dbReference type="NCBI Taxonomy" id="2604345"/>
    <lineage>
        <taxon>Eukaryota</taxon>
        <taxon>Fungi</taxon>
        <taxon>Dikarya</taxon>
        <taxon>Ascomycota</taxon>
        <taxon>Pezizomycotina</taxon>
        <taxon>Sordariomycetes</taxon>
        <taxon>Hypocreomycetidae</taxon>
        <taxon>Hypocreales</taxon>
        <taxon>Nectriaceae</taxon>
        <taxon>Fusarium</taxon>
        <taxon>Fusarium solani species complex</taxon>
    </lineage>
</organism>
<dbReference type="Pfam" id="PF26639">
    <property type="entry name" value="Het-6_barrel"/>
    <property type="match status" value="1"/>
</dbReference>
<dbReference type="Pfam" id="PF06985">
    <property type="entry name" value="HET"/>
    <property type="match status" value="1"/>
</dbReference>
<comment type="caution">
    <text evidence="2">The sequence shown here is derived from an EMBL/GenBank/DDBJ whole genome shotgun (WGS) entry which is preliminary data.</text>
</comment>
<dbReference type="STRING" id="1325735.A0A428SDJ6"/>
<accession>A0A428SDJ6</accession>